<evidence type="ECO:0000256" key="2">
    <source>
        <dbReference type="ARBA" id="ARBA00004430"/>
    </source>
</evidence>
<keyword evidence="8" id="KW-0966">Cell projection</keyword>
<dbReference type="GO" id="GO:0005930">
    <property type="term" value="C:axoneme"/>
    <property type="evidence" value="ECO:0007669"/>
    <property type="project" value="UniProtKB-SubCell"/>
</dbReference>
<protein>
    <submittedName>
        <fullName evidence="9">Uncharacterized protein</fullName>
    </submittedName>
</protein>
<keyword evidence="3" id="KW-0963">Cytoplasm</keyword>
<dbReference type="SMART" id="SM00698">
    <property type="entry name" value="MORN"/>
    <property type="match status" value="8"/>
</dbReference>
<dbReference type="GO" id="GO:0031514">
    <property type="term" value="C:motile cilium"/>
    <property type="evidence" value="ECO:0007669"/>
    <property type="project" value="UniProtKB-SubCell"/>
</dbReference>
<keyword evidence="6" id="KW-0969">Cilium</keyword>
<comment type="caution">
    <text evidence="9">The sequence shown here is derived from an EMBL/GenBank/DDBJ whole genome shotgun (WGS) entry which is preliminary data.</text>
</comment>
<name>A0ABD1E975_HYPHA</name>
<dbReference type="SUPFAM" id="SSF82185">
    <property type="entry name" value="Histone H3 K4-specific methyltransferase SET7/9 N-terminal domain"/>
    <property type="match status" value="2"/>
</dbReference>
<dbReference type="Gene3D" id="2.20.110.10">
    <property type="entry name" value="Histone H3 K4-specific methyltransferase SET7/9 N-terminal domain"/>
    <property type="match status" value="4"/>
</dbReference>
<dbReference type="Proteomes" id="UP001566132">
    <property type="component" value="Unassembled WGS sequence"/>
</dbReference>
<dbReference type="PANTHER" id="PTHR46613">
    <property type="entry name" value="RADIAL SPOKE HEAD 10 HOMOLOG B-RELATED"/>
    <property type="match status" value="1"/>
</dbReference>
<keyword evidence="4" id="KW-0677">Repeat</keyword>
<dbReference type="AlphaFoldDB" id="A0ABD1E975"/>
<comment type="subcellular location">
    <subcellularLocation>
        <location evidence="1">Cell projection</location>
        <location evidence="1">Cilium</location>
        <location evidence="1">Flagellum</location>
    </subcellularLocation>
    <subcellularLocation>
        <location evidence="2">Cytoplasm</location>
        <location evidence="2">Cytoskeleton</location>
        <location evidence="2">Cilium axoneme</location>
    </subcellularLocation>
</comment>
<evidence type="ECO:0000256" key="5">
    <source>
        <dbReference type="ARBA" id="ARBA00022846"/>
    </source>
</evidence>
<proteinExistence type="predicted"/>
<keyword evidence="7" id="KW-0206">Cytoskeleton</keyword>
<evidence type="ECO:0000256" key="7">
    <source>
        <dbReference type="ARBA" id="ARBA00023212"/>
    </source>
</evidence>
<evidence type="ECO:0000256" key="8">
    <source>
        <dbReference type="ARBA" id="ARBA00023273"/>
    </source>
</evidence>
<dbReference type="PANTHER" id="PTHR46613:SF1">
    <property type="entry name" value="RADIAL SPOKE HEAD 10 HOMOLOG B-RELATED"/>
    <property type="match status" value="1"/>
</dbReference>
<evidence type="ECO:0000256" key="1">
    <source>
        <dbReference type="ARBA" id="ARBA00004230"/>
    </source>
</evidence>
<evidence type="ECO:0000313" key="10">
    <source>
        <dbReference type="Proteomes" id="UP001566132"/>
    </source>
</evidence>
<accession>A0ABD1E975</accession>
<keyword evidence="5" id="KW-0282">Flagellum</keyword>
<dbReference type="EMBL" id="JBDJPC010000009">
    <property type="protein sequence ID" value="KAL1491214.1"/>
    <property type="molecule type" value="Genomic_DNA"/>
</dbReference>
<organism evidence="9 10">
    <name type="scientific">Hypothenemus hampei</name>
    <name type="common">Coffee berry borer</name>
    <dbReference type="NCBI Taxonomy" id="57062"/>
    <lineage>
        <taxon>Eukaryota</taxon>
        <taxon>Metazoa</taxon>
        <taxon>Ecdysozoa</taxon>
        <taxon>Arthropoda</taxon>
        <taxon>Hexapoda</taxon>
        <taxon>Insecta</taxon>
        <taxon>Pterygota</taxon>
        <taxon>Neoptera</taxon>
        <taxon>Endopterygota</taxon>
        <taxon>Coleoptera</taxon>
        <taxon>Polyphaga</taxon>
        <taxon>Cucujiformia</taxon>
        <taxon>Curculionidae</taxon>
        <taxon>Scolytinae</taxon>
        <taxon>Hypothenemus</taxon>
    </lineage>
</organism>
<evidence type="ECO:0000256" key="6">
    <source>
        <dbReference type="ARBA" id="ARBA00023069"/>
    </source>
</evidence>
<gene>
    <name evidence="9" type="ORF">ABEB36_011847</name>
</gene>
<keyword evidence="10" id="KW-1185">Reference proteome</keyword>
<evidence type="ECO:0000256" key="4">
    <source>
        <dbReference type="ARBA" id="ARBA00022737"/>
    </source>
</evidence>
<dbReference type="InterPro" id="IPR003409">
    <property type="entry name" value="MORN"/>
</dbReference>
<sequence length="881" mass="102226">MTMPFDFPFHVKSGGNILSDVKSKMSQTFKRISIDSSNRRSIQNKSSKSRLDLKELRISITNEKLTTLEDRKKITDEFFQSIFSKSISEKKSIKLQFVEDINDISSTTIVNGSLDNTLEYSYVSAGITDNQEIGKRTSEASEKLSSIHVTSDSRLLNCNTSWRVSFRNGNIYEGQLNQDSLMDGKGTFYWNDSTIYQGTFRNGYPCDCGTLILSDLSTYEGDFDLGFFHGNGMLNVKSTPMYYNGEWRLSHRNGKGWLLYETNNWYEGDWINDNKHGQGYRCYSNGDQYKGQWLNNHINGQGCMLWHNNDYYNGEWKVDLPHGYGEYTWNLIPHNDFIFMNYNWYKGNWINGLRSGAGIMNFGYESGARLAGTWLDNKKHGPGVMICGNGITLEKNPLFVDDKPASFLNYVKPVSQIDKKESVLKSYTSIVQQINSKIKLDSLDSELLLNINKNSTNIKMNQYIKLLEKNTENSPPLKIIINNVVHEVDLDYFIREFLHSEGQWYKLDDSTDVSTMEIERIIQTKNQFDVTSISYINYVPSNPELSVINMPLVQPSNILVFNPSDLTNLIIHFLPQLRRIYKIYATICYRQINEDFPDMEPVLVRMFLWQLYRDIGLTENDGISIVEIDKILFKNPNSCLETEHYPWEPIYFWQFLQTLVGIALLLFSKNNKLDYTPTTGFIHHMFKNFLENILIARVGVFQGNCLTHLKDLVSIEIVYELYKAIGEPHSTEEFLRNACLKKEHRVSCFKTLNMERNELMVENGRNIVGNQNQVFYEKLNQTKLDEDIEAFRGLYVFSTLGRRKILQNLSIICPQILLISGKYNLQYRLSFIEFYEAILLLSFEKVEQNFNRIRSTSDVKLFNRIQSKVLSQGTKKRKARK</sequence>
<dbReference type="Pfam" id="PF02493">
    <property type="entry name" value="MORN"/>
    <property type="match status" value="9"/>
</dbReference>
<evidence type="ECO:0000256" key="3">
    <source>
        <dbReference type="ARBA" id="ARBA00022490"/>
    </source>
</evidence>
<evidence type="ECO:0000313" key="9">
    <source>
        <dbReference type="EMBL" id="KAL1491214.1"/>
    </source>
</evidence>
<reference evidence="9 10" key="1">
    <citation type="submission" date="2024-05" db="EMBL/GenBank/DDBJ databases">
        <title>Genetic variation in Jamaican populations of the coffee berry borer (Hypothenemus hampei).</title>
        <authorList>
            <person name="Errbii M."/>
            <person name="Myrie A."/>
        </authorList>
    </citation>
    <scope>NUCLEOTIDE SEQUENCE [LARGE SCALE GENOMIC DNA]</scope>
    <source>
        <strain evidence="9">JA-Hopewell-2020-01-JO</strain>
        <tissue evidence="9">Whole body</tissue>
    </source>
</reference>